<dbReference type="Proteomes" id="UP001177023">
    <property type="component" value="Unassembled WGS sequence"/>
</dbReference>
<name>A0AA36GIF8_9BILA</name>
<dbReference type="InterPro" id="IPR052961">
    <property type="entry name" value="Oxido-Kinase-like_Enzymes"/>
</dbReference>
<evidence type="ECO:0000313" key="4">
    <source>
        <dbReference type="Proteomes" id="UP001177023"/>
    </source>
</evidence>
<evidence type="ECO:0000259" key="2">
    <source>
        <dbReference type="SMART" id="SM00587"/>
    </source>
</evidence>
<accession>A0AA36GIF8</accession>
<dbReference type="SUPFAM" id="SSF56112">
    <property type="entry name" value="Protein kinase-like (PK-like)"/>
    <property type="match status" value="1"/>
</dbReference>
<dbReference type="Pfam" id="PF07914">
    <property type="entry name" value="DUF1679"/>
    <property type="match status" value="1"/>
</dbReference>
<feature type="compositionally biased region" description="Polar residues" evidence="1">
    <location>
        <begin position="28"/>
        <end position="50"/>
    </location>
</feature>
<reference evidence="3" key="1">
    <citation type="submission" date="2023-06" db="EMBL/GenBank/DDBJ databases">
        <authorList>
            <person name="Delattre M."/>
        </authorList>
    </citation>
    <scope>NUCLEOTIDE SEQUENCE</scope>
    <source>
        <strain evidence="3">AF72</strain>
    </source>
</reference>
<keyword evidence="4" id="KW-1185">Reference proteome</keyword>
<dbReference type="InterPro" id="IPR011009">
    <property type="entry name" value="Kinase-like_dom_sf"/>
</dbReference>
<dbReference type="InterPro" id="IPR012877">
    <property type="entry name" value="Dhs-27"/>
</dbReference>
<protein>
    <recommendedName>
        <fullName evidence="2">CHK kinase-like domain-containing protein</fullName>
    </recommendedName>
</protein>
<feature type="domain" description="CHK kinase-like" evidence="2">
    <location>
        <begin position="190"/>
        <end position="372"/>
    </location>
</feature>
<dbReference type="InterPro" id="IPR015897">
    <property type="entry name" value="CHK_kinase-like"/>
</dbReference>
<organism evidence="3 4">
    <name type="scientific">Mesorhabditis spiculigera</name>
    <dbReference type="NCBI Taxonomy" id="96644"/>
    <lineage>
        <taxon>Eukaryota</taxon>
        <taxon>Metazoa</taxon>
        <taxon>Ecdysozoa</taxon>
        <taxon>Nematoda</taxon>
        <taxon>Chromadorea</taxon>
        <taxon>Rhabditida</taxon>
        <taxon>Rhabditina</taxon>
        <taxon>Rhabditomorpha</taxon>
        <taxon>Rhabditoidea</taxon>
        <taxon>Rhabditidae</taxon>
        <taxon>Mesorhabditinae</taxon>
        <taxon>Mesorhabditis</taxon>
    </lineage>
</organism>
<evidence type="ECO:0000313" key="3">
    <source>
        <dbReference type="EMBL" id="CAJ0586687.1"/>
    </source>
</evidence>
<dbReference type="Gene3D" id="3.90.1200.10">
    <property type="match status" value="1"/>
</dbReference>
<dbReference type="PANTHER" id="PTHR23020">
    <property type="entry name" value="UNCHARACTERIZED NUCLEAR HORMONE RECEPTOR-RELATED"/>
    <property type="match status" value="1"/>
</dbReference>
<sequence>MGCAVSVEDSSMSASPSPRHMERHNHNRLSVASLTLPNQDDDAISSSSVPSMEPNPVPATGFGGEDERVCNTEIRIKWVVKKLAEHFPIHEEPQWIAERLNRKASSEIESSTVIRVTMAWESEDIRLPKSVVLKIPLNKEAREDERGRFYYTLFKRECNAFDWLQHLKDFPTPKIYHIKKHGNEEGGAVIIMDDIGVDAQQQDERNGLGCENVGDLLFQLARLHAQSWRDKQWTTLIADLPVSFFANEAGTFPEILEFFTSKGADPMRLKKIEKFFAASYLENTVNEASDELKVNKVLVHGEPFSSNIFVDIVDTDHHPIAGIVDWTSCHAGCFGEDLAKAICWNLTPKERATQTSQLLQSYHYQLVLQSGITSITAEQVRAAYEKFVPVATVSFVHKVMMLRTKAEPEALIERANSLINQVYNTIRITEELFDDDKNNNVGWGA</sequence>
<comment type="caution">
    <text evidence="3">The sequence shown here is derived from an EMBL/GenBank/DDBJ whole genome shotgun (WGS) entry which is preliminary data.</text>
</comment>
<evidence type="ECO:0000256" key="1">
    <source>
        <dbReference type="SAM" id="MobiDB-lite"/>
    </source>
</evidence>
<dbReference type="SMART" id="SM00587">
    <property type="entry name" value="CHK"/>
    <property type="match status" value="1"/>
</dbReference>
<dbReference type="AlphaFoldDB" id="A0AA36GIF8"/>
<gene>
    <name evidence="3" type="ORF">MSPICULIGERA_LOCUS24678</name>
</gene>
<dbReference type="PANTHER" id="PTHR23020:SF12">
    <property type="entry name" value="CHK KINASE-LIKE DOMAIN-CONTAINING PROTEIN"/>
    <property type="match status" value="1"/>
</dbReference>
<proteinExistence type="predicted"/>
<feature type="non-terminal residue" evidence="3">
    <location>
        <position position="445"/>
    </location>
</feature>
<dbReference type="EMBL" id="CATQJA010002709">
    <property type="protein sequence ID" value="CAJ0586687.1"/>
    <property type="molecule type" value="Genomic_DNA"/>
</dbReference>
<feature type="region of interest" description="Disordered" evidence="1">
    <location>
        <begin position="1"/>
        <end position="65"/>
    </location>
</feature>